<evidence type="ECO:0000313" key="2">
    <source>
        <dbReference type="Proteomes" id="UP000429607"/>
    </source>
</evidence>
<gene>
    <name evidence="1" type="ORF">PR001_g3714</name>
</gene>
<evidence type="ECO:0000313" key="1">
    <source>
        <dbReference type="EMBL" id="KAE9048745.1"/>
    </source>
</evidence>
<accession>A0A6A3NT64</accession>
<name>A0A6A3NT64_9STRA</name>
<organism evidence="1 2">
    <name type="scientific">Phytophthora rubi</name>
    <dbReference type="NCBI Taxonomy" id="129364"/>
    <lineage>
        <taxon>Eukaryota</taxon>
        <taxon>Sar</taxon>
        <taxon>Stramenopiles</taxon>
        <taxon>Oomycota</taxon>
        <taxon>Peronosporomycetes</taxon>
        <taxon>Peronosporales</taxon>
        <taxon>Peronosporaceae</taxon>
        <taxon>Phytophthora</taxon>
    </lineage>
</organism>
<reference evidence="1 2" key="1">
    <citation type="submission" date="2018-09" db="EMBL/GenBank/DDBJ databases">
        <title>Genomic investigation of the strawberry pathogen Phytophthora fragariae indicates pathogenicity is determined by transcriptional variation in three key races.</title>
        <authorList>
            <person name="Adams T.M."/>
            <person name="Armitage A.D."/>
            <person name="Sobczyk M.K."/>
            <person name="Bates H.J."/>
            <person name="Dunwell J.M."/>
            <person name="Nellist C.F."/>
            <person name="Harrison R.J."/>
        </authorList>
    </citation>
    <scope>NUCLEOTIDE SEQUENCE [LARGE SCALE GENOMIC DNA]</scope>
    <source>
        <strain evidence="1 2">SCRP249</strain>
    </source>
</reference>
<dbReference type="AlphaFoldDB" id="A0A6A3NT64"/>
<protein>
    <submittedName>
        <fullName evidence="1">Uncharacterized protein</fullName>
    </submittedName>
</protein>
<dbReference type="Proteomes" id="UP000429607">
    <property type="component" value="Unassembled WGS sequence"/>
</dbReference>
<proteinExistence type="predicted"/>
<dbReference type="EMBL" id="QXFV01000142">
    <property type="protein sequence ID" value="KAE9048745.1"/>
    <property type="molecule type" value="Genomic_DNA"/>
</dbReference>
<comment type="caution">
    <text evidence="1">The sequence shown here is derived from an EMBL/GenBank/DDBJ whole genome shotgun (WGS) entry which is preliminary data.</text>
</comment>
<sequence>MKGGPFGPAITTGGAAFAALGSLLANRVPPSLRSAAFWPMGCRHRCARRPSVPMSTVPMRRTGLTHTHADRQCALVEGGRC</sequence>